<feature type="domain" description="AAA+ ATPase" evidence="2">
    <location>
        <begin position="741"/>
        <end position="1059"/>
    </location>
</feature>
<dbReference type="SMART" id="SM00382">
    <property type="entry name" value="AAA"/>
    <property type="match status" value="2"/>
</dbReference>
<dbReference type="AlphaFoldDB" id="A0A543IS24"/>
<evidence type="ECO:0000256" key="1">
    <source>
        <dbReference type="SAM" id="MobiDB-lite"/>
    </source>
</evidence>
<name>A0A543IS24_9ACTN</name>
<reference evidence="3 4" key="1">
    <citation type="submission" date="2019-06" db="EMBL/GenBank/DDBJ databases">
        <title>Sequencing the genomes of 1000 actinobacteria strains.</title>
        <authorList>
            <person name="Klenk H.-P."/>
        </authorList>
    </citation>
    <scope>NUCLEOTIDE SEQUENCE [LARGE SCALE GENOMIC DNA]</scope>
    <source>
        <strain evidence="3 4">DSM 43186</strain>
    </source>
</reference>
<keyword evidence="3" id="KW-0378">Hydrolase</keyword>
<keyword evidence="3" id="KW-0347">Helicase</keyword>
<dbReference type="CDD" id="cd01127">
    <property type="entry name" value="TrwB_TraG_TraD_VirD4"/>
    <property type="match status" value="1"/>
</dbReference>
<protein>
    <submittedName>
        <fullName evidence="3">DNA helicase HerA-like ATPase</fullName>
    </submittedName>
</protein>
<feature type="compositionally biased region" description="Pro residues" evidence="1">
    <location>
        <begin position="612"/>
        <end position="621"/>
    </location>
</feature>
<dbReference type="InterPro" id="IPR008571">
    <property type="entry name" value="HerA-like"/>
</dbReference>
<dbReference type="Gene3D" id="3.40.50.300">
    <property type="entry name" value="P-loop containing nucleotide triphosphate hydrolases"/>
    <property type="match status" value="2"/>
</dbReference>
<evidence type="ECO:0000313" key="3">
    <source>
        <dbReference type="EMBL" id="TQM73379.1"/>
    </source>
</evidence>
<feature type="compositionally biased region" description="Gly residues" evidence="1">
    <location>
        <begin position="648"/>
        <end position="664"/>
    </location>
</feature>
<organism evidence="3 4">
    <name type="scientific">Thermopolyspora flexuosa</name>
    <dbReference type="NCBI Taxonomy" id="103836"/>
    <lineage>
        <taxon>Bacteria</taxon>
        <taxon>Bacillati</taxon>
        <taxon>Actinomycetota</taxon>
        <taxon>Actinomycetes</taxon>
        <taxon>Streptosporangiales</taxon>
        <taxon>Streptosporangiaceae</taxon>
        <taxon>Thermopolyspora</taxon>
    </lineage>
</organism>
<dbReference type="Proteomes" id="UP000319213">
    <property type="component" value="Unassembled WGS sequence"/>
</dbReference>
<dbReference type="InterPro" id="IPR027417">
    <property type="entry name" value="P-loop_NTPase"/>
</dbReference>
<dbReference type="InterPro" id="IPR002789">
    <property type="entry name" value="HerA_central"/>
</dbReference>
<dbReference type="EMBL" id="VFPQ01000001">
    <property type="protein sequence ID" value="TQM73379.1"/>
    <property type="molecule type" value="Genomic_DNA"/>
</dbReference>
<dbReference type="InterPro" id="IPR003593">
    <property type="entry name" value="AAA+_ATPase"/>
</dbReference>
<accession>A0A543IS24</accession>
<gene>
    <name evidence="3" type="ORF">FHX40_0017</name>
</gene>
<feature type="compositionally biased region" description="Basic and acidic residues" evidence="1">
    <location>
        <begin position="683"/>
        <end position="705"/>
    </location>
</feature>
<dbReference type="RefSeq" id="WP_189136214.1">
    <property type="nucleotide sequence ID" value="NZ_BMPV01000004.1"/>
</dbReference>
<comment type="caution">
    <text evidence="3">The sequence shown here is derived from an EMBL/GenBank/DDBJ whole genome shotgun (WGS) entry which is preliminary data.</text>
</comment>
<dbReference type="PANTHER" id="PTHR42957">
    <property type="entry name" value="HELICASE MJ1565-RELATED"/>
    <property type="match status" value="1"/>
</dbReference>
<feature type="region of interest" description="Disordered" evidence="1">
    <location>
        <begin position="600"/>
        <end position="719"/>
    </location>
</feature>
<proteinExistence type="predicted"/>
<evidence type="ECO:0000313" key="4">
    <source>
        <dbReference type="Proteomes" id="UP000319213"/>
    </source>
</evidence>
<dbReference type="GO" id="GO:0004386">
    <property type="term" value="F:helicase activity"/>
    <property type="evidence" value="ECO:0007669"/>
    <property type="project" value="UniProtKB-KW"/>
</dbReference>
<keyword evidence="3" id="KW-0547">Nucleotide-binding</keyword>
<dbReference type="Pfam" id="PF01935">
    <property type="entry name" value="DUF87"/>
    <property type="match status" value="1"/>
</dbReference>
<feature type="domain" description="AAA+ ATPase" evidence="2">
    <location>
        <begin position="55"/>
        <end position="313"/>
    </location>
</feature>
<dbReference type="PANTHER" id="PTHR42957:SF1">
    <property type="entry name" value="HELICASE MJ1565-RELATED"/>
    <property type="match status" value="1"/>
</dbReference>
<evidence type="ECO:0000259" key="2">
    <source>
        <dbReference type="SMART" id="SM00382"/>
    </source>
</evidence>
<keyword evidence="3" id="KW-0067">ATP-binding</keyword>
<dbReference type="SUPFAM" id="SSF52540">
    <property type="entry name" value="P-loop containing nucleoside triphosphate hydrolases"/>
    <property type="match status" value="2"/>
</dbReference>
<keyword evidence="4" id="KW-1185">Reference proteome</keyword>
<sequence>MADPRSILAGLRLDYTQAPDHVWRRSPYHVDTLHQRTADLVLRGIEEARDSSDASPIGVVVKGRRGTGKTHLLGWAREQVQLRDGYFFLVGLLDARSFWESVVVAMLDGLCRIGDDGKSQLETFLTRLSVLAELPSDDWAAICGKTPITRETLDRFVQSVARIDNLVMRQCRDTLRALVLRASADFTAQDIGEAYLTSGIEETPGEWASWGIRQVNKSPQEIVRDISRLLALTGPSVIAVDQIDMLVAQCGIRSMHADQDWRGVLLIEHVAHGLMSLREHTRRTLTIVSCLPDTWELIATHATDTVQDRFQLATQLGVLTDPETARLLVEKRFAARYEALDYTPPYPTWPVKPSVFAEAVNRTPRDLLIRIDEHIRSCLLNGEIREMESLEERIPEPGPIQPDPEEQRLRALDDRFESLRASADVSMATKPATEDQVMPSLLAAGLEAWVTGLGEAGASFSQDSEPSANPALHARLRRALDESTEDQFHWAFRAISATNARAVITRLRKAVVEAGLAADVPKRRLFILRNADWPTGPKTQEAVARFLDAGGRVLRFTEDDLRILTALRTLINENPPHLGQWLAARRPAEQVSFLREALASWSDPDSPVPGNQLPPPSPGKPPGGLGPNGQSALAKVGDLLADAKPGPSNGGGISPLARGAGGFVPGDDWRPSGMGTAPAGGTEPRDDHVPARSKDDVPLPDRDESATGGATGGPTHPAAAPVTVGRVMATDAEVTVPLEALRKHVVIFAGSGSGKTVLIRRLVEECALRGVSAIVLDPNNDLARLGDPWPAPPEAWGPGDEAKAAEYLADVDVTVWTPGRTAGRPLTFQPLPDFSSVRDDPDEFREAVDVAVESLVPRAKLTGASPKALHGQAVLREAITFYARRGGAGLQGLIDLLDSLPDGVSTLDGAEKIASDIAQTLKAARVNDPLFDGEGTPMDPGVLLTPPPGKRARVSVINFIGLAQDEQRQSFVNQLQMSLFAWVKKHPSDRPLGGLLVMDEAQTFAPSGAMTPCTRSTLALASQARKYGLGLVFATQAPKGLHNQIPGNATTQFYGRLNAPVQITAAQEMARAKGGTVSDIARLKGGEFYVATEGRPMVKIRTPLCLTYHPPSPLTAEEVIDRAKRP</sequence>